<feature type="binding site" evidence="7">
    <location>
        <position position="62"/>
    </location>
    <ligand>
        <name>substrate</name>
    </ligand>
</feature>
<dbReference type="PANTHER" id="PTHR21087:SF16">
    <property type="entry name" value="SHIKIMATE KINASE 1, CHLOROPLASTIC"/>
    <property type="match status" value="1"/>
</dbReference>
<dbReference type="Gene3D" id="3.40.50.300">
    <property type="entry name" value="P-loop containing nucleotide triphosphate hydrolases"/>
    <property type="match status" value="1"/>
</dbReference>
<dbReference type="InterPro" id="IPR000623">
    <property type="entry name" value="Shikimate_kinase/TSH1"/>
</dbReference>
<dbReference type="SUPFAM" id="SSF52540">
    <property type="entry name" value="P-loop containing nucleoside triphosphate hydrolases"/>
    <property type="match status" value="1"/>
</dbReference>
<dbReference type="KEGG" id="bca:BCE_4313"/>
<feature type="binding site" evidence="7">
    <location>
        <begin position="16"/>
        <end position="21"/>
    </location>
    <ligand>
        <name>ATP</name>
        <dbReference type="ChEBI" id="CHEBI:30616"/>
    </ligand>
</feature>
<gene>
    <name evidence="7 8" type="primary">aroK</name>
    <name evidence="8" type="ordered locus">BCE_4313</name>
</gene>
<feature type="binding site" evidence="7">
    <location>
        <position position="20"/>
    </location>
    <ligand>
        <name>Mg(2+)</name>
        <dbReference type="ChEBI" id="CHEBI:18420"/>
    </ligand>
</feature>
<accession>Q730V3</accession>
<comment type="subunit">
    <text evidence="7">Monomer.</text>
</comment>
<comment type="function">
    <text evidence="7">Catalyzes the specific phosphorylation of the 3-hydroxyl group of shikimic acid using ATP as a cosubstrate.</text>
</comment>
<sequence length="170" mass="19890">MRGTKMKSIYITGYMGAGKTTIGKALSKELHMDVIDTDQKIEEKQEKEIRDIFAEEGEMTFREYESEMLRSLPVENVIITTGGGIIEREENRKWMKENGTVVYLYCDPHVIAERLREDTTRPLFQKKDIDAFVMKFESRRAYYEEAHIHIDTTNKSVKQIMNELKEKING</sequence>
<keyword evidence="6 7" id="KW-0057">Aromatic amino acid biosynthesis</keyword>
<comment type="subcellular location">
    <subcellularLocation>
        <location evidence="7">Cytoplasm</location>
    </subcellularLocation>
</comment>
<comment type="caution">
    <text evidence="7">Lacks conserved residue(s) required for the propagation of feature annotation.</text>
</comment>
<dbReference type="UniPathway" id="UPA00053">
    <property type="reaction ID" value="UER00088"/>
</dbReference>
<dbReference type="GO" id="GO:0009073">
    <property type="term" value="P:aromatic amino acid family biosynthetic process"/>
    <property type="evidence" value="ECO:0007669"/>
    <property type="project" value="UniProtKB-KW"/>
</dbReference>
<evidence type="ECO:0000256" key="2">
    <source>
        <dbReference type="ARBA" id="ARBA00022679"/>
    </source>
</evidence>
<dbReference type="HAMAP" id="MF_00109">
    <property type="entry name" value="Shikimate_kinase"/>
    <property type="match status" value="1"/>
</dbReference>
<keyword evidence="4 7" id="KW-0418">Kinase</keyword>
<feature type="binding site" evidence="7">
    <location>
        <position position="83"/>
    </location>
    <ligand>
        <name>substrate</name>
    </ligand>
</feature>
<comment type="pathway">
    <text evidence="7">Metabolic intermediate biosynthesis; chorismate biosynthesis; chorismate from D-erythrose 4-phosphate and phosphoenolpyruvate: step 5/7.</text>
</comment>
<dbReference type="AlphaFoldDB" id="Q730V3"/>
<name>Q730V3_BACC1</name>
<dbReference type="CDD" id="cd00464">
    <property type="entry name" value="SK"/>
    <property type="match status" value="1"/>
</dbReference>
<comment type="cofactor">
    <cofactor evidence="7">
        <name>Mg(2+)</name>
        <dbReference type="ChEBI" id="CHEBI:18420"/>
    </cofactor>
    <text evidence="7">Binds 1 Mg(2+) ion per subunit.</text>
</comment>
<dbReference type="GO" id="GO:0008652">
    <property type="term" value="P:amino acid biosynthetic process"/>
    <property type="evidence" value="ECO:0007669"/>
    <property type="project" value="UniProtKB-KW"/>
</dbReference>
<keyword evidence="5 7" id="KW-0067">ATP-binding</keyword>
<feature type="binding site" evidence="7">
    <location>
        <position position="121"/>
    </location>
    <ligand>
        <name>ATP</name>
        <dbReference type="ChEBI" id="CHEBI:30616"/>
    </ligand>
</feature>
<dbReference type="PRINTS" id="PR01100">
    <property type="entry name" value="SHIKIMTKNASE"/>
</dbReference>
<protein>
    <recommendedName>
        <fullName evidence="7">Shikimate kinase</fullName>
        <shortName evidence="7">SK</shortName>
        <ecNumber evidence="7">2.7.1.71</ecNumber>
    </recommendedName>
</protein>
<comment type="similarity">
    <text evidence="7">Belongs to the shikimate kinase family.</text>
</comment>
<evidence type="ECO:0000256" key="6">
    <source>
        <dbReference type="ARBA" id="ARBA00023141"/>
    </source>
</evidence>
<dbReference type="Proteomes" id="UP000002527">
    <property type="component" value="Chromosome"/>
</dbReference>
<reference evidence="8 9" key="1">
    <citation type="journal article" date="2004" name="Nucleic Acids Res.">
        <title>The genome sequence of Bacillus cereus ATCC 10987 reveals metabolic adaptations and a large plasmid related to Bacillus anthracis pXO1.</title>
        <authorList>
            <person name="Rasko D.A."/>
            <person name="Ravel J."/>
            <person name="Okstad O.A."/>
            <person name="Helgason E."/>
            <person name="Cer R.Z."/>
            <person name="Jiang L."/>
            <person name="Shores K.A."/>
            <person name="Fouts D.E."/>
            <person name="Tourasse N.J."/>
            <person name="Angiuoli S.V."/>
            <person name="Kolonay J."/>
            <person name="Nelson W.C."/>
            <person name="Kolsto A.-B."/>
            <person name="Fraser C.M."/>
            <person name="Read T.D."/>
        </authorList>
    </citation>
    <scope>NUCLEOTIDE SEQUENCE [LARGE SCALE GENOMIC DNA]</scope>
    <source>
        <strain evidence="9">ATCC 10987 / NRS 248</strain>
    </source>
</reference>
<dbReference type="GO" id="GO:0005829">
    <property type="term" value="C:cytosol"/>
    <property type="evidence" value="ECO:0007669"/>
    <property type="project" value="TreeGrafter"/>
</dbReference>
<dbReference type="Pfam" id="PF01202">
    <property type="entry name" value="SKI"/>
    <property type="match status" value="1"/>
</dbReference>
<dbReference type="HOGENOM" id="CLU_057607_4_3_9"/>
<dbReference type="EC" id="2.7.1.71" evidence="7"/>
<keyword evidence="7" id="KW-0963">Cytoplasm</keyword>
<dbReference type="InterPro" id="IPR027417">
    <property type="entry name" value="P-loop_NTPase"/>
</dbReference>
<keyword evidence="2 7" id="KW-0808">Transferase</keyword>
<evidence type="ECO:0000256" key="3">
    <source>
        <dbReference type="ARBA" id="ARBA00022741"/>
    </source>
</evidence>
<dbReference type="EMBL" id="AE017194">
    <property type="protein sequence ID" value="AAS43214.1"/>
    <property type="molecule type" value="Genomic_DNA"/>
</dbReference>
<evidence type="ECO:0000256" key="1">
    <source>
        <dbReference type="ARBA" id="ARBA00022605"/>
    </source>
</evidence>
<dbReference type="GO" id="GO:0004765">
    <property type="term" value="F:shikimate kinase activity"/>
    <property type="evidence" value="ECO:0007669"/>
    <property type="project" value="UniProtKB-UniRule"/>
</dbReference>
<proteinExistence type="inferred from homology"/>
<keyword evidence="7" id="KW-0479">Metal-binding</keyword>
<evidence type="ECO:0000256" key="5">
    <source>
        <dbReference type="ARBA" id="ARBA00022840"/>
    </source>
</evidence>
<evidence type="ECO:0000256" key="4">
    <source>
        <dbReference type="ARBA" id="ARBA00022777"/>
    </source>
</evidence>
<comment type="catalytic activity">
    <reaction evidence="7">
        <text>shikimate + ATP = 3-phosphoshikimate + ADP + H(+)</text>
        <dbReference type="Rhea" id="RHEA:13121"/>
        <dbReference type="ChEBI" id="CHEBI:15378"/>
        <dbReference type="ChEBI" id="CHEBI:30616"/>
        <dbReference type="ChEBI" id="CHEBI:36208"/>
        <dbReference type="ChEBI" id="CHEBI:145989"/>
        <dbReference type="ChEBI" id="CHEBI:456216"/>
        <dbReference type="EC" id="2.7.1.71"/>
    </reaction>
</comment>
<keyword evidence="3 7" id="KW-0547">Nucleotide-binding</keyword>
<dbReference type="GO" id="GO:0000287">
    <property type="term" value="F:magnesium ion binding"/>
    <property type="evidence" value="ECO:0007669"/>
    <property type="project" value="UniProtKB-UniRule"/>
</dbReference>
<feature type="binding site" evidence="7">
    <location>
        <position position="38"/>
    </location>
    <ligand>
        <name>substrate</name>
    </ligand>
</feature>
<evidence type="ECO:0000256" key="7">
    <source>
        <dbReference type="HAMAP-Rule" id="MF_00109"/>
    </source>
</evidence>
<dbReference type="PANTHER" id="PTHR21087">
    <property type="entry name" value="SHIKIMATE KINASE"/>
    <property type="match status" value="1"/>
</dbReference>
<organism evidence="8 9">
    <name type="scientific">Bacillus cereus (strain ATCC 10987 / NRS 248)</name>
    <dbReference type="NCBI Taxonomy" id="222523"/>
    <lineage>
        <taxon>Bacteria</taxon>
        <taxon>Bacillati</taxon>
        <taxon>Bacillota</taxon>
        <taxon>Bacilli</taxon>
        <taxon>Bacillales</taxon>
        <taxon>Bacillaceae</taxon>
        <taxon>Bacillus</taxon>
        <taxon>Bacillus cereus group</taxon>
    </lineage>
</organism>
<feature type="binding site" evidence="7">
    <location>
        <position position="139"/>
    </location>
    <ligand>
        <name>substrate</name>
    </ligand>
</feature>
<dbReference type="GO" id="GO:0009423">
    <property type="term" value="P:chorismate biosynthetic process"/>
    <property type="evidence" value="ECO:0007669"/>
    <property type="project" value="UniProtKB-UniRule"/>
</dbReference>
<dbReference type="InterPro" id="IPR031322">
    <property type="entry name" value="Shikimate/glucono_kinase"/>
</dbReference>
<evidence type="ECO:0000313" key="8">
    <source>
        <dbReference type="EMBL" id="AAS43214.1"/>
    </source>
</evidence>
<dbReference type="GO" id="GO:0005524">
    <property type="term" value="F:ATP binding"/>
    <property type="evidence" value="ECO:0007669"/>
    <property type="project" value="UniProtKB-UniRule"/>
</dbReference>
<keyword evidence="1 7" id="KW-0028">Amino-acid biosynthesis</keyword>
<keyword evidence="7" id="KW-0460">Magnesium</keyword>
<evidence type="ECO:0000313" key="9">
    <source>
        <dbReference type="Proteomes" id="UP000002527"/>
    </source>
</evidence>